<keyword evidence="3 6" id="KW-0067">ATP-binding</keyword>
<evidence type="ECO:0000259" key="5">
    <source>
        <dbReference type="PROSITE" id="PS50893"/>
    </source>
</evidence>
<organism evidence="6 7">
    <name type="scientific">Undibacter mobilis</name>
    <dbReference type="NCBI Taxonomy" id="2292256"/>
    <lineage>
        <taxon>Bacteria</taxon>
        <taxon>Pseudomonadati</taxon>
        <taxon>Pseudomonadota</taxon>
        <taxon>Alphaproteobacteria</taxon>
        <taxon>Hyphomicrobiales</taxon>
        <taxon>Nitrobacteraceae</taxon>
        <taxon>Undibacter</taxon>
    </lineage>
</organism>
<dbReference type="InterPro" id="IPR027417">
    <property type="entry name" value="P-loop_NTPase"/>
</dbReference>
<reference evidence="7" key="1">
    <citation type="submission" date="2018-08" db="EMBL/GenBank/DDBJ databases">
        <authorList>
            <person name="Kim S.-J."/>
            <person name="Jung G.-Y."/>
        </authorList>
    </citation>
    <scope>NUCLEOTIDE SEQUENCE [LARGE SCALE GENOMIC DNA]</scope>
    <source>
        <strain evidence="7">GY_H</strain>
    </source>
</reference>
<dbReference type="GO" id="GO:0015188">
    <property type="term" value="F:L-isoleucine transmembrane transporter activity"/>
    <property type="evidence" value="ECO:0007669"/>
    <property type="project" value="TreeGrafter"/>
</dbReference>
<dbReference type="GO" id="GO:1903805">
    <property type="term" value="P:L-valine import across plasma membrane"/>
    <property type="evidence" value="ECO:0007669"/>
    <property type="project" value="TreeGrafter"/>
</dbReference>
<dbReference type="CDD" id="cd03219">
    <property type="entry name" value="ABC_Mj1267_LivG_branched"/>
    <property type="match status" value="1"/>
</dbReference>
<sequence length="255" mass="27668">MGQPVAEEVIGDVPLLAIEQLGKRFGGFVALDTVDLKVPQGQRLGLIGPNGSGKSTLVNCISGTLQNETGSVSFDGQRIDGFPAHRRARLGLARSFQLPRPFRTMTVAENVRVPLIYTVGARAGVHLTQSELEDRCMEVLSLVALQDKANKNPFDLTQVEMRKLELARAMAAEPKLLIADESMAGLSHSEVEDIVALLIRMNERGVTIIMIEHIMRAVMAFSQRLVVLVSGRKIADGAPEDVIKDKDVVGAYLGT</sequence>
<dbReference type="PANTHER" id="PTHR45772">
    <property type="entry name" value="CONSERVED COMPONENT OF ABC TRANSPORTER FOR NATURAL AMINO ACIDS-RELATED"/>
    <property type="match status" value="1"/>
</dbReference>
<dbReference type="EMBL" id="QRGO01000001">
    <property type="protein sequence ID" value="RDV05635.1"/>
    <property type="molecule type" value="Genomic_DNA"/>
</dbReference>
<dbReference type="Gene3D" id="3.40.50.300">
    <property type="entry name" value="P-loop containing nucleotide triphosphate hydrolases"/>
    <property type="match status" value="1"/>
</dbReference>
<evidence type="ECO:0000256" key="2">
    <source>
        <dbReference type="ARBA" id="ARBA00022741"/>
    </source>
</evidence>
<dbReference type="GO" id="GO:1903806">
    <property type="term" value="P:L-isoleucine import across plasma membrane"/>
    <property type="evidence" value="ECO:0007669"/>
    <property type="project" value="TreeGrafter"/>
</dbReference>
<dbReference type="InterPro" id="IPR051120">
    <property type="entry name" value="ABC_AA/LPS_Transport"/>
</dbReference>
<evidence type="ECO:0000313" key="7">
    <source>
        <dbReference type="Proteomes" id="UP000263993"/>
    </source>
</evidence>
<dbReference type="Pfam" id="PF12399">
    <property type="entry name" value="BCA_ABC_TP_C"/>
    <property type="match status" value="1"/>
</dbReference>
<evidence type="ECO:0000256" key="1">
    <source>
        <dbReference type="ARBA" id="ARBA00022448"/>
    </source>
</evidence>
<protein>
    <submittedName>
        <fullName evidence="6">ABC transporter ATP-binding protein</fullName>
    </submittedName>
</protein>
<dbReference type="OrthoDB" id="9779872at2"/>
<dbReference type="GO" id="GO:0015192">
    <property type="term" value="F:L-phenylalanine transmembrane transporter activity"/>
    <property type="evidence" value="ECO:0007669"/>
    <property type="project" value="TreeGrafter"/>
</dbReference>
<dbReference type="GO" id="GO:0016887">
    <property type="term" value="F:ATP hydrolysis activity"/>
    <property type="evidence" value="ECO:0007669"/>
    <property type="project" value="InterPro"/>
</dbReference>
<dbReference type="SMART" id="SM00382">
    <property type="entry name" value="AAA"/>
    <property type="match status" value="1"/>
</dbReference>
<keyword evidence="7" id="KW-1185">Reference proteome</keyword>
<accession>A0A371BDF1</accession>
<comment type="function">
    <text evidence="4">Involved in beta-(1--&gt;2)glucan export. Transmembrane domains (TMD) form a pore in the inner membrane and the ATP-binding domain (NBD) is responsible for energy generation.</text>
</comment>
<dbReference type="GO" id="GO:0015808">
    <property type="term" value="P:L-alanine transport"/>
    <property type="evidence" value="ECO:0007669"/>
    <property type="project" value="TreeGrafter"/>
</dbReference>
<dbReference type="GO" id="GO:0005524">
    <property type="term" value="F:ATP binding"/>
    <property type="evidence" value="ECO:0007669"/>
    <property type="project" value="UniProtKB-KW"/>
</dbReference>
<gene>
    <name evidence="6" type="ORF">DXH78_01145</name>
</gene>
<evidence type="ECO:0000256" key="4">
    <source>
        <dbReference type="ARBA" id="ARBA00024722"/>
    </source>
</evidence>
<dbReference type="PROSITE" id="PS50893">
    <property type="entry name" value="ABC_TRANSPORTER_2"/>
    <property type="match status" value="1"/>
</dbReference>
<dbReference type="InterPro" id="IPR032823">
    <property type="entry name" value="BCA_ABC_TP_C"/>
</dbReference>
<evidence type="ECO:0000313" key="6">
    <source>
        <dbReference type="EMBL" id="RDV05635.1"/>
    </source>
</evidence>
<dbReference type="GO" id="GO:0042941">
    <property type="term" value="P:D-alanine transmembrane transport"/>
    <property type="evidence" value="ECO:0007669"/>
    <property type="project" value="TreeGrafter"/>
</dbReference>
<evidence type="ECO:0000256" key="3">
    <source>
        <dbReference type="ARBA" id="ARBA00022840"/>
    </source>
</evidence>
<comment type="caution">
    <text evidence="6">The sequence shown here is derived from an EMBL/GenBank/DDBJ whole genome shotgun (WGS) entry which is preliminary data.</text>
</comment>
<keyword evidence="1" id="KW-0813">Transport</keyword>
<dbReference type="GO" id="GO:0005304">
    <property type="term" value="F:L-valine transmembrane transporter activity"/>
    <property type="evidence" value="ECO:0007669"/>
    <property type="project" value="TreeGrafter"/>
</dbReference>
<keyword evidence="2" id="KW-0547">Nucleotide-binding</keyword>
<dbReference type="AlphaFoldDB" id="A0A371BDF1"/>
<dbReference type="PANTHER" id="PTHR45772:SF7">
    <property type="entry name" value="AMINO ACID ABC TRANSPORTER ATP-BINDING PROTEIN"/>
    <property type="match status" value="1"/>
</dbReference>
<dbReference type="InterPro" id="IPR003593">
    <property type="entry name" value="AAA+_ATPase"/>
</dbReference>
<dbReference type="GO" id="GO:0005886">
    <property type="term" value="C:plasma membrane"/>
    <property type="evidence" value="ECO:0007669"/>
    <property type="project" value="TreeGrafter"/>
</dbReference>
<proteinExistence type="predicted"/>
<dbReference type="SUPFAM" id="SSF52540">
    <property type="entry name" value="P-loop containing nucleoside triphosphate hydrolases"/>
    <property type="match status" value="1"/>
</dbReference>
<name>A0A371BDF1_9BRAD</name>
<feature type="domain" description="ABC transporter" evidence="5">
    <location>
        <begin position="16"/>
        <end position="255"/>
    </location>
</feature>
<dbReference type="Pfam" id="PF00005">
    <property type="entry name" value="ABC_tran"/>
    <property type="match status" value="1"/>
</dbReference>
<dbReference type="Proteomes" id="UP000263993">
    <property type="component" value="Unassembled WGS sequence"/>
</dbReference>
<dbReference type="InterPro" id="IPR003439">
    <property type="entry name" value="ABC_transporter-like_ATP-bd"/>
</dbReference>